<gene>
    <name evidence="3" type="ORF">F8566_08330</name>
</gene>
<evidence type="ECO:0000256" key="1">
    <source>
        <dbReference type="SAM" id="MobiDB-lite"/>
    </source>
</evidence>
<evidence type="ECO:0000313" key="4">
    <source>
        <dbReference type="Proteomes" id="UP000468735"/>
    </source>
</evidence>
<sequence>MTAAPERLQGTAGVTQSLARQLGFAFGPALATAAGILGLVILWRTAVRPVPAPEPGRKFAASSAEPGDRVP</sequence>
<keyword evidence="2" id="KW-1133">Transmembrane helix</keyword>
<dbReference type="RefSeq" id="WP_151559346.1">
    <property type="nucleotide sequence ID" value="NZ_WBMT01000003.1"/>
</dbReference>
<reference evidence="3 4" key="1">
    <citation type="submission" date="2019-09" db="EMBL/GenBank/DDBJ databases">
        <title>Actinomadura physcomitrii sp. nov., a novel actinomycete isolated from moss [Physcomitrium sphaericum (Ludw) Fuernr].</title>
        <authorList>
            <person name="Zhuang X."/>
            <person name="Liu C."/>
        </authorList>
    </citation>
    <scope>NUCLEOTIDE SEQUENCE [LARGE SCALE GENOMIC DNA]</scope>
    <source>
        <strain evidence="3 4">HMC1</strain>
    </source>
</reference>
<protein>
    <submittedName>
        <fullName evidence="3">Uncharacterized protein</fullName>
    </submittedName>
</protein>
<organism evidence="3 4">
    <name type="scientific">Actinomadura rudentiformis</name>
    <dbReference type="NCBI Taxonomy" id="359158"/>
    <lineage>
        <taxon>Bacteria</taxon>
        <taxon>Bacillati</taxon>
        <taxon>Actinomycetota</taxon>
        <taxon>Actinomycetes</taxon>
        <taxon>Streptosporangiales</taxon>
        <taxon>Thermomonosporaceae</taxon>
        <taxon>Actinomadura</taxon>
    </lineage>
</organism>
<dbReference type="EMBL" id="WBMT01000003">
    <property type="protein sequence ID" value="KAB2350948.1"/>
    <property type="molecule type" value="Genomic_DNA"/>
</dbReference>
<keyword evidence="4" id="KW-1185">Reference proteome</keyword>
<comment type="caution">
    <text evidence="3">The sequence shown here is derived from an EMBL/GenBank/DDBJ whole genome shotgun (WGS) entry which is preliminary data.</text>
</comment>
<feature type="region of interest" description="Disordered" evidence="1">
    <location>
        <begin position="51"/>
        <end position="71"/>
    </location>
</feature>
<dbReference type="Proteomes" id="UP000468735">
    <property type="component" value="Unassembled WGS sequence"/>
</dbReference>
<proteinExistence type="predicted"/>
<name>A0A6H9Z7H7_9ACTN</name>
<evidence type="ECO:0000313" key="3">
    <source>
        <dbReference type="EMBL" id="KAB2350948.1"/>
    </source>
</evidence>
<dbReference type="AlphaFoldDB" id="A0A6H9Z7H7"/>
<feature type="transmembrane region" description="Helical" evidence="2">
    <location>
        <begin position="22"/>
        <end position="43"/>
    </location>
</feature>
<accession>A0A6H9Z7H7</accession>
<keyword evidence="2" id="KW-0812">Transmembrane</keyword>
<evidence type="ECO:0000256" key="2">
    <source>
        <dbReference type="SAM" id="Phobius"/>
    </source>
</evidence>
<keyword evidence="2" id="KW-0472">Membrane</keyword>